<proteinExistence type="predicted"/>
<accession>A0A8S0Q8I1</accession>
<feature type="region of interest" description="Disordered" evidence="1">
    <location>
        <begin position="378"/>
        <end position="408"/>
    </location>
</feature>
<feature type="compositionally biased region" description="Polar residues" evidence="1">
    <location>
        <begin position="378"/>
        <end position="389"/>
    </location>
</feature>
<feature type="compositionally biased region" description="Basic and acidic residues" evidence="1">
    <location>
        <begin position="395"/>
        <end position="404"/>
    </location>
</feature>
<dbReference type="InterPro" id="IPR054708">
    <property type="entry name" value="MTPAP-like_central"/>
</dbReference>
<organism evidence="3 4">
    <name type="scientific">Olea europaea subsp. europaea</name>
    <dbReference type="NCBI Taxonomy" id="158383"/>
    <lineage>
        <taxon>Eukaryota</taxon>
        <taxon>Viridiplantae</taxon>
        <taxon>Streptophyta</taxon>
        <taxon>Embryophyta</taxon>
        <taxon>Tracheophyta</taxon>
        <taxon>Spermatophyta</taxon>
        <taxon>Magnoliopsida</taxon>
        <taxon>eudicotyledons</taxon>
        <taxon>Gunneridae</taxon>
        <taxon>Pentapetalae</taxon>
        <taxon>asterids</taxon>
        <taxon>lamiids</taxon>
        <taxon>Lamiales</taxon>
        <taxon>Oleaceae</taxon>
        <taxon>Oleeae</taxon>
        <taxon>Olea</taxon>
    </lineage>
</organism>
<dbReference type="GO" id="GO:0031123">
    <property type="term" value="P:RNA 3'-end processing"/>
    <property type="evidence" value="ECO:0007669"/>
    <property type="project" value="TreeGrafter"/>
</dbReference>
<feature type="region of interest" description="Disordered" evidence="1">
    <location>
        <begin position="590"/>
        <end position="610"/>
    </location>
</feature>
<dbReference type="InterPro" id="IPR043519">
    <property type="entry name" value="NT_sf"/>
</dbReference>
<dbReference type="EMBL" id="CACTIH010001811">
    <property type="protein sequence ID" value="CAA2963592.1"/>
    <property type="molecule type" value="Genomic_DNA"/>
</dbReference>
<protein>
    <recommendedName>
        <fullName evidence="2">Poly(A) RNA polymerase mitochondrial-like central palm domain-containing protein</fullName>
    </recommendedName>
</protein>
<reference evidence="3 4" key="1">
    <citation type="submission" date="2019-12" db="EMBL/GenBank/DDBJ databases">
        <authorList>
            <person name="Alioto T."/>
            <person name="Alioto T."/>
            <person name="Gomez Garrido J."/>
        </authorList>
    </citation>
    <scope>NUCLEOTIDE SEQUENCE [LARGE SCALE GENOMIC DNA]</scope>
</reference>
<keyword evidence="4" id="KW-1185">Reference proteome</keyword>
<dbReference type="GO" id="GO:0016779">
    <property type="term" value="F:nucleotidyltransferase activity"/>
    <property type="evidence" value="ECO:0007669"/>
    <property type="project" value="TreeGrafter"/>
</dbReference>
<dbReference type="CDD" id="cd05402">
    <property type="entry name" value="NT_PAP_TUTase"/>
    <property type="match status" value="1"/>
</dbReference>
<dbReference type="Gramene" id="OE9A048997T1">
    <property type="protein sequence ID" value="OE9A048997C1"/>
    <property type="gene ID" value="OE9A048997"/>
</dbReference>
<comment type="caution">
    <text evidence="3">The sequence shown here is derived from an EMBL/GenBank/DDBJ whole genome shotgun (WGS) entry which is preliminary data.</text>
</comment>
<name>A0A8S0Q8I1_OLEEU</name>
<dbReference type="OrthoDB" id="904745at2759"/>
<evidence type="ECO:0000256" key="1">
    <source>
        <dbReference type="SAM" id="MobiDB-lite"/>
    </source>
</evidence>
<dbReference type="Pfam" id="PF22600">
    <property type="entry name" value="MTPAP-like_central"/>
    <property type="match status" value="1"/>
</dbReference>
<dbReference type="Proteomes" id="UP000594638">
    <property type="component" value="Unassembled WGS sequence"/>
</dbReference>
<gene>
    <name evidence="3" type="ORF">OLEA9_A048997</name>
</gene>
<dbReference type="Gene3D" id="1.10.1410.10">
    <property type="match status" value="1"/>
</dbReference>
<evidence type="ECO:0000259" key="2">
    <source>
        <dbReference type="Pfam" id="PF22600"/>
    </source>
</evidence>
<dbReference type="AlphaFoldDB" id="A0A8S0Q8I1"/>
<dbReference type="PANTHER" id="PTHR12271:SF134">
    <property type="entry name" value="NUCLEOTIDYLTRANSFERASE FAMILY PROTEIN"/>
    <property type="match status" value="1"/>
</dbReference>
<dbReference type="SUPFAM" id="SSF81301">
    <property type="entry name" value="Nucleotidyltransferase"/>
    <property type="match status" value="1"/>
</dbReference>
<evidence type="ECO:0000313" key="4">
    <source>
        <dbReference type="Proteomes" id="UP000594638"/>
    </source>
</evidence>
<dbReference type="Gene3D" id="3.30.460.10">
    <property type="entry name" value="Beta Polymerase, domain 2"/>
    <property type="match status" value="1"/>
</dbReference>
<feature type="region of interest" description="Disordered" evidence="1">
    <location>
        <begin position="471"/>
        <end position="505"/>
    </location>
</feature>
<feature type="domain" description="Poly(A) RNA polymerase mitochondrial-like central palm" evidence="2">
    <location>
        <begin position="33"/>
        <end position="178"/>
    </location>
</feature>
<evidence type="ECO:0000313" key="3">
    <source>
        <dbReference type="EMBL" id="CAA2963592.1"/>
    </source>
</evidence>
<sequence>MALPAKVLQKKAEKFELKKSQGPAVTKERVSALEQLLQDVYAIRRPKLSDYESRRDLILVFNEIAKELYGYSKVTPVVVEFGSFLMDLFSTTSDLDLSVNFRSNAIEFPHEKKIQTLRKFAKKLYALQSKGHVSGVLPITTAKVPILKVVDQGTGVECDISVENRDGILKSQIIHLISSIDERFKKLSFLMKTWAKVQNINSSKDKTLNSLSIILLDAFHLQTRKPPILPPFSAIVKDGADPAIVKKSLSNFVDYGKSNKESLAELFVTLLIKLSSVENLWPKGLCASTYEGSWMSKTWNSKVACISVEDFSDPSQNVARAVGQAQIKQIYECINLSTQYVLSFMDGQIGEVQLKEFLFGHDGITTLCRTGTSNSHQIASLRSIPSQSNQRKRNRNGEGEEARKQALPLDPIPTKRIASMHGWAGMPSGSWRQVERAMPFETGWTKKIQSTEGWREMPDDGWEGTKYAMPSDPGNGQQLMRGWGGTRHSVAGLQGGVHSKGWGGTQEPFARCWGGTIEPIAGGWGGVHAEGWGRTQEPVVETRDRVHTEGWGGIRQPIAGGQNWVHAEGCGGTQQPIAGDWGEVRAEGCGRTQRPITGSWGWEREGRGGS</sequence>
<dbReference type="SUPFAM" id="SSF81631">
    <property type="entry name" value="PAP/OAS1 substrate-binding domain"/>
    <property type="match status" value="1"/>
</dbReference>
<dbReference type="PANTHER" id="PTHR12271">
    <property type="entry name" value="POLY A POLYMERASE CID PAP -RELATED"/>
    <property type="match status" value="1"/>
</dbReference>